<sequence>MIISLAHGQARSSIGLSGGFNQSFHKWDKEHHYGFGLIGNVRISPKFAIEPAIATREVKDYATARLSAKYYPTNNFFVAAGPFFWVGSDLYNNFGFTSSVGYRVLNMPYSNLELSVHGNFARYKYDGVPVVGARAAFNFNFKK</sequence>
<evidence type="ECO:0000313" key="2">
    <source>
        <dbReference type="Proteomes" id="UP000260823"/>
    </source>
</evidence>
<gene>
    <name evidence="1" type="ORF">DYU05_01265</name>
</gene>
<evidence type="ECO:0000313" key="1">
    <source>
        <dbReference type="EMBL" id="RFZ84288.1"/>
    </source>
</evidence>
<dbReference type="AlphaFoldDB" id="A0A3E2NTF3"/>
<keyword evidence="2" id="KW-1185">Reference proteome</keyword>
<dbReference type="Proteomes" id="UP000260823">
    <property type="component" value="Unassembled WGS sequence"/>
</dbReference>
<organism evidence="1 2">
    <name type="scientific">Mucilaginibacter terrenus</name>
    <dbReference type="NCBI Taxonomy" id="2482727"/>
    <lineage>
        <taxon>Bacteria</taxon>
        <taxon>Pseudomonadati</taxon>
        <taxon>Bacteroidota</taxon>
        <taxon>Sphingobacteriia</taxon>
        <taxon>Sphingobacteriales</taxon>
        <taxon>Sphingobacteriaceae</taxon>
        <taxon>Mucilaginibacter</taxon>
    </lineage>
</organism>
<proteinExistence type="predicted"/>
<protein>
    <submittedName>
        <fullName evidence="1">Uncharacterized protein</fullName>
    </submittedName>
</protein>
<reference evidence="1 2" key="1">
    <citation type="submission" date="2018-08" db="EMBL/GenBank/DDBJ databases">
        <title>Mucilaginibacter terrae sp. nov., isolated from manganese diggings.</title>
        <authorList>
            <person name="Huang Y."/>
            <person name="Zhou Z."/>
        </authorList>
    </citation>
    <scope>NUCLEOTIDE SEQUENCE [LARGE SCALE GENOMIC DNA]</scope>
    <source>
        <strain evidence="1 2">ZH6</strain>
    </source>
</reference>
<name>A0A3E2NTF3_9SPHI</name>
<dbReference type="EMBL" id="QWDE01000001">
    <property type="protein sequence ID" value="RFZ84288.1"/>
    <property type="molecule type" value="Genomic_DNA"/>
</dbReference>
<comment type="caution">
    <text evidence="1">The sequence shown here is derived from an EMBL/GenBank/DDBJ whole genome shotgun (WGS) entry which is preliminary data.</text>
</comment>
<accession>A0A3E2NTF3</accession>